<gene>
    <name evidence="2" type="ORF">ACFPYI_18960</name>
</gene>
<dbReference type="SUPFAM" id="SSF53448">
    <property type="entry name" value="Nucleotide-diphospho-sugar transferases"/>
    <property type="match status" value="1"/>
</dbReference>
<evidence type="ECO:0000259" key="1">
    <source>
        <dbReference type="Pfam" id="PF00483"/>
    </source>
</evidence>
<dbReference type="AlphaFoldDB" id="A0ABD5RT41"/>
<proteinExistence type="predicted"/>
<dbReference type="Proteomes" id="UP001596099">
    <property type="component" value="Unassembled WGS sequence"/>
</dbReference>
<keyword evidence="3" id="KW-1185">Reference proteome</keyword>
<dbReference type="Pfam" id="PF00483">
    <property type="entry name" value="NTP_transferase"/>
    <property type="match status" value="1"/>
</dbReference>
<dbReference type="PANTHER" id="PTHR22572">
    <property type="entry name" value="SUGAR-1-PHOSPHATE GUANYL TRANSFERASE"/>
    <property type="match status" value="1"/>
</dbReference>
<evidence type="ECO:0000313" key="3">
    <source>
        <dbReference type="Proteomes" id="UP001596099"/>
    </source>
</evidence>
<dbReference type="InterPro" id="IPR050486">
    <property type="entry name" value="Mannose-1P_guanyltransferase"/>
</dbReference>
<dbReference type="EMBL" id="JBHSQH010000001">
    <property type="protein sequence ID" value="MFC5973414.1"/>
    <property type="molecule type" value="Genomic_DNA"/>
</dbReference>
<dbReference type="InterPro" id="IPR029044">
    <property type="entry name" value="Nucleotide-diphossugar_trans"/>
</dbReference>
<comment type="caution">
    <text evidence="2">The sequence shown here is derived from an EMBL/GenBank/DDBJ whole genome shotgun (WGS) entry which is preliminary data.</text>
</comment>
<evidence type="ECO:0000313" key="2">
    <source>
        <dbReference type="EMBL" id="MFC5973414.1"/>
    </source>
</evidence>
<sequence length="340" mass="37469">MDAIVLAGGFATRLWPITRNRPKMLLPVGETTVIDSLLADLEADDRIDDVYVSTNEAFADTFAEHLDNQPFEKPILSVEETSDEASKFGVVGALAQLVEREDIDNDLLVVAGDNLVGFDLGEFVDFFEQEETPSIAAYDVGSREKATSYGLVELDGKRVVDFQEKPDNPNSTLVSIACYAFPKEVVPQFETYLAEDNNPDEPGWFIQWLQAQQPVHAFTFDDAWFDIGSSEGYLDAVSWAIDGDSQIAENALVENSELRDVSILPGADVRNSTLENVVVFPDTTIKDATLTRSVVDREATVSGAVLVDSTVGAHCDIEATPEQLRQDDRDTERYEALTSE</sequence>
<dbReference type="Gene3D" id="3.90.550.10">
    <property type="entry name" value="Spore Coat Polysaccharide Biosynthesis Protein SpsA, Chain A"/>
    <property type="match status" value="1"/>
</dbReference>
<accession>A0ABD5RT41</accession>
<dbReference type="RefSeq" id="WP_247417931.1">
    <property type="nucleotide sequence ID" value="NZ_JALLGW010000001.1"/>
</dbReference>
<reference evidence="2 3" key="1">
    <citation type="journal article" date="2019" name="Int. J. Syst. Evol. Microbiol.">
        <title>The Global Catalogue of Microorganisms (GCM) 10K type strain sequencing project: providing services to taxonomists for standard genome sequencing and annotation.</title>
        <authorList>
            <consortium name="The Broad Institute Genomics Platform"/>
            <consortium name="The Broad Institute Genome Sequencing Center for Infectious Disease"/>
            <person name="Wu L."/>
            <person name="Ma J."/>
        </authorList>
    </citation>
    <scope>NUCLEOTIDE SEQUENCE [LARGE SCALE GENOMIC DNA]</scope>
    <source>
        <strain evidence="2 3">CGMCC 1.12543</strain>
    </source>
</reference>
<name>A0ABD5RT41_9EURY</name>
<protein>
    <submittedName>
        <fullName evidence="2">Sugar phosphate nucleotidyltransferase</fullName>
    </submittedName>
</protein>
<dbReference type="CDD" id="cd04181">
    <property type="entry name" value="NTP_transferase"/>
    <property type="match status" value="1"/>
</dbReference>
<dbReference type="InterPro" id="IPR005835">
    <property type="entry name" value="NTP_transferase_dom"/>
</dbReference>
<feature type="domain" description="Nucleotidyl transferase" evidence="1">
    <location>
        <begin position="3"/>
        <end position="237"/>
    </location>
</feature>
<organism evidence="2 3">
    <name type="scientific">Halomarina salina</name>
    <dbReference type="NCBI Taxonomy" id="1872699"/>
    <lineage>
        <taxon>Archaea</taxon>
        <taxon>Methanobacteriati</taxon>
        <taxon>Methanobacteriota</taxon>
        <taxon>Stenosarchaea group</taxon>
        <taxon>Halobacteria</taxon>
        <taxon>Halobacteriales</taxon>
        <taxon>Natronomonadaceae</taxon>
        <taxon>Halomarina</taxon>
    </lineage>
</organism>